<evidence type="ECO:0000256" key="3">
    <source>
        <dbReference type="SAM" id="MobiDB-lite"/>
    </source>
</evidence>
<dbReference type="GO" id="GO:0009536">
    <property type="term" value="C:plastid"/>
    <property type="evidence" value="ECO:0007669"/>
    <property type="project" value="UniProtKB-SubCell"/>
</dbReference>
<keyword evidence="6" id="KW-1185">Reference proteome</keyword>
<evidence type="ECO:0000256" key="2">
    <source>
        <dbReference type="ARBA" id="ARBA00022640"/>
    </source>
</evidence>
<reference evidence="5 6" key="1">
    <citation type="journal article" date="2015" name="Genome Biol. Evol.">
        <title>Comparative Genomics of a Bacterivorous Green Alga Reveals Evolutionary Causalities and Consequences of Phago-Mixotrophic Mode of Nutrition.</title>
        <authorList>
            <person name="Burns J.A."/>
            <person name="Paasch A."/>
            <person name="Narechania A."/>
            <person name="Kim E."/>
        </authorList>
    </citation>
    <scope>NUCLEOTIDE SEQUENCE [LARGE SCALE GENOMIC DNA]</scope>
    <source>
        <strain evidence="5 6">PLY_AMNH</strain>
    </source>
</reference>
<gene>
    <name evidence="5" type="ORF">CYMTET_23091</name>
</gene>
<evidence type="ECO:0000259" key="4">
    <source>
        <dbReference type="Pfam" id="PF04755"/>
    </source>
</evidence>
<comment type="subcellular location">
    <subcellularLocation>
        <location evidence="1">Plastid</location>
    </subcellularLocation>
</comment>
<feature type="domain" description="Plastid lipid-associated protein/fibrillin conserved" evidence="4">
    <location>
        <begin position="128"/>
        <end position="343"/>
    </location>
</feature>
<feature type="compositionally biased region" description="Polar residues" evidence="3">
    <location>
        <begin position="88"/>
        <end position="97"/>
    </location>
</feature>
<organism evidence="5 6">
    <name type="scientific">Cymbomonas tetramitiformis</name>
    <dbReference type="NCBI Taxonomy" id="36881"/>
    <lineage>
        <taxon>Eukaryota</taxon>
        <taxon>Viridiplantae</taxon>
        <taxon>Chlorophyta</taxon>
        <taxon>Pyramimonadophyceae</taxon>
        <taxon>Pyramimonadales</taxon>
        <taxon>Pyramimonadaceae</taxon>
        <taxon>Cymbomonas</taxon>
    </lineage>
</organism>
<feature type="region of interest" description="Disordered" evidence="3">
    <location>
        <begin position="85"/>
        <end position="113"/>
    </location>
</feature>
<comment type="caution">
    <text evidence="5">The sequence shown here is derived from an EMBL/GenBank/DDBJ whole genome shotgun (WGS) entry which is preliminary data.</text>
</comment>
<dbReference type="InterPro" id="IPR006843">
    <property type="entry name" value="PAP/fibrillin_dom"/>
</dbReference>
<evidence type="ECO:0000313" key="5">
    <source>
        <dbReference type="EMBL" id="KAK3268407.1"/>
    </source>
</evidence>
<proteinExistence type="predicted"/>
<dbReference type="Proteomes" id="UP001190700">
    <property type="component" value="Unassembled WGS sequence"/>
</dbReference>
<sequence>MFDHGCLIVGARRPVVTLLASLRSRCRRRPSTPRYAHGPVAASKNEFDFAKLAGGRGLSGGEVSLKTEDGLKKLFSEAEKVASVESETPTNTFSDPMTSEEARTFEPPSVAPTSVAPKAVSVKSTLVLRLCRVAATTDRGAASSPAATASILEIIAQLEMLGMVRSTAREEELLDGRWALLWSSGKALERATSPVFWSVEAFTDALVEKGTGGLIFELTDSLKGAVGLKYGSLTQTFSKAAQTLTSEVELTIFAAMGLVPLSGTVTTVARVTPLQSGLLRVSPVSTKVVGSPFQGLDSVAVPVDNVFETLLNAHQSIRGEVNGNPSDVLLRTTYLDEEVRICRLGSEVVVYMRD</sequence>
<name>A0AAE0FZ52_9CHLO</name>
<protein>
    <recommendedName>
        <fullName evidence="4">Plastid lipid-associated protein/fibrillin conserved domain-containing protein</fullName>
    </recommendedName>
</protein>
<dbReference type="InterPro" id="IPR039633">
    <property type="entry name" value="PAP"/>
</dbReference>
<dbReference type="EMBL" id="LGRX02011845">
    <property type="protein sequence ID" value="KAK3268407.1"/>
    <property type="molecule type" value="Genomic_DNA"/>
</dbReference>
<dbReference type="Pfam" id="PF04755">
    <property type="entry name" value="PAP_fibrillin"/>
    <property type="match status" value="1"/>
</dbReference>
<evidence type="ECO:0000313" key="6">
    <source>
        <dbReference type="Proteomes" id="UP001190700"/>
    </source>
</evidence>
<dbReference type="AlphaFoldDB" id="A0AAE0FZ52"/>
<accession>A0AAE0FZ52</accession>
<evidence type="ECO:0000256" key="1">
    <source>
        <dbReference type="ARBA" id="ARBA00004474"/>
    </source>
</evidence>
<dbReference type="PANTHER" id="PTHR31906">
    <property type="entry name" value="PLASTID-LIPID-ASSOCIATED PROTEIN 4, CHLOROPLASTIC-RELATED"/>
    <property type="match status" value="1"/>
</dbReference>
<keyword evidence="2" id="KW-0934">Plastid</keyword>